<proteinExistence type="predicted"/>
<dbReference type="AlphaFoldDB" id="A0A6L5Y9J0"/>
<keyword evidence="3" id="KW-1185">Reference proteome</keyword>
<dbReference type="Proteomes" id="UP000473699">
    <property type="component" value="Unassembled WGS sequence"/>
</dbReference>
<dbReference type="RefSeq" id="WP_154528036.1">
    <property type="nucleotide sequence ID" value="NZ_VUNH01000002.1"/>
</dbReference>
<reference evidence="2 3" key="1">
    <citation type="submission" date="2019-08" db="EMBL/GenBank/DDBJ databases">
        <title>In-depth cultivation of the pig gut microbiome towards novel bacterial diversity and tailored functional studies.</title>
        <authorList>
            <person name="Wylensek D."/>
            <person name="Hitch T.C.A."/>
            <person name="Clavel T."/>
        </authorList>
    </citation>
    <scope>NUCLEOTIDE SEQUENCE [LARGE SCALE GENOMIC DNA]</scope>
    <source>
        <strain evidence="2 3">SM-530-WT-4B</strain>
    </source>
</reference>
<evidence type="ECO:0000313" key="2">
    <source>
        <dbReference type="EMBL" id="MST54926.1"/>
    </source>
</evidence>
<feature type="signal peptide" evidence="1">
    <location>
        <begin position="1"/>
        <end position="19"/>
    </location>
</feature>
<evidence type="ECO:0000313" key="3">
    <source>
        <dbReference type="Proteomes" id="UP000473699"/>
    </source>
</evidence>
<evidence type="ECO:0008006" key="4">
    <source>
        <dbReference type="Google" id="ProtNLM"/>
    </source>
</evidence>
<organism evidence="2 3">
    <name type="scientific">Pyramidobacter porci</name>
    <dbReference type="NCBI Taxonomy" id="2605789"/>
    <lineage>
        <taxon>Bacteria</taxon>
        <taxon>Thermotogati</taxon>
        <taxon>Synergistota</taxon>
        <taxon>Synergistia</taxon>
        <taxon>Synergistales</taxon>
        <taxon>Dethiosulfovibrionaceae</taxon>
        <taxon>Pyramidobacter</taxon>
    </lineage>
</organism>
<gene>
    <name evidence="2" type="ORF">FYJ74_02515</name>
</gene>
<keyword evidence="1" id="KW-0732">Signal</keyword>
<name>A0A6L5Y9J0_9BACT</name>
<dbReference type="EMBL" id="VUNH01000002">
    <property type="protein sequence ID" value="MST54926.1"/>
    <property type="molecule type" value="Genomic_DNA"/>
</dbReference>
<evidence type="ECO:0000256" key="1">
    <source>
        <dbReference type="SAM" id="SignalP"/>
    </source>
</evidence>
<comment type="caution">
    <text evidence="2">The sequence shown here is derived from an EMBL/GenBank/DDBJ whole genome shotgun (WGS) entry which is preliminary data.</text>
</comment>
<feature type="chain" id="PRO_5026774734" description="DUF4430 domain-containing protein" evidence="1">
    <location>
        <begin position="20"/>
        <end position="142"/>
    </location>
</feature>
<accession>A0A6L5Y9J0</accession>
<sequence>MKKILALAATLAMAAMASAAAVDAGFFTVETPSAGWTLQADGENSAALASPDKAIVFTVTKMPAAGTPLHDAASRMAEAHGSQDLVRMEGEGEAWEYTGAANGQPLYAQVFDLGGGVYGCITIIGDHGSDTATDVFNSIAFK</sequence>
<protein>
    <recommendedName>
        <fullName evidence="4">DUF4430 domain-containing protein</fullName>
    </recommendedName>
</protein>